<dbReference type="EMBL" id="CAJEWN010000248">
    <property type="protein sequence ID" value="CAD2175159.1"/>
    <property type="molecule type" value="Genomic_DNA"/>
</dbReference>
<gene>
    <name evidence="1" type="ORF">MENT_LOCUS26869</name>
</gene>
<comment type="caution">
    <text evidence="1">The sequence shown here is derived from an EMBL/GenBank/DDBJ whole genome shotgun (WGS) entry which is preliminary data.</text>
</comment>
<organism evidence="1 2">
    <name type="scientific">Meloidogyne enterolobii</name>
    <name type="common">Root-knot nematode worm</name>
    <name type="synonym">Meloidogyne mayaguensis</name>
    <dbReference type="NCBI Taxonomy" id="390850"/>
    <lineage>
        <taxon>Eukaryota</taxon>
        <taxon>Metazoa</taxon>
        <taxon>Ecdysozoa</taxon>
        <taxon>Nematoda</taxon>
        <taxon>Chromadorea</taxon>
        <taxon>Rhabditida</taxon>
        <taxon>Tylenchina</taxon>
        <taxon>Tylenchomorpha</taxon>
        <taxon>Tylenchoidea</taxon>
        <taxon>Meloidogynidae</taxon>
        <taxon>Meloidogyninae</taxon>
        <taxon>Meloidogyne</taxon>
    </lineage>
</organism>
<proteinExistence type="predicted"/>
<reference evidence="1 2" key="1">
    <citation type="submission" date="2020-08" db="EMBL/GenBank/DDBJ databases">
        <authorList>
            <person name="Koutsovoulos G."/>
            <person name="Danchin GJ E."/>
        </authorList>
    </citation>
    <scope>NUCLEOTIDE SEQUENCE [LARGE SCALE GENOMIC DNA]</scope>
</reference>
<name>A0A6V7VJM5_MELEN</name>
<evidence type="ECO:0000313" key="2">
    <source>
        <dbReference type="Proteomes" id="UP000580250"/>
    </source>
</evidence>
<dbReference type="Proteomes" id="UP000580250">
    <property type="component" value="Unassembled WGS sequence"/>
</dbReference>
<evidence type="ECO:0000313" key="1">
    <source>
        <dbReference type="EMBL" id="CAD2175159.1"/>
    </source>
</evidence>
<protein>
    <submittedName>
        <fullName evidence="1">Uncharacterized protein</fullName>
    </submittedName>
</protein>
<accession>A0A6V7VJM5</accession>
<dbReference type="AlphaFoldDB" id="A0A6V7VJM5"/>
<sequence length="50" mass="5888">MYFKCSNNTLSNYSFNVLLEGAIIRAFTRLKLLTKKGVDFWYIFDCNSQI</sequence>